<dbReference type="InterPro" id="IPR036890">
    <property type="entry name" value="HATPase_C_sf"/>
</dbReference>
<evidence type="ECO:0000256" key="1">
    <source>
        <dbReference type="ARBA" id="ARBA00022527"/>
    </source>
</evidence>
<keyword evidence="1" id="KW-0723">Serine/threonine-protein kinase</keyword>
<keyword evidence="3" id="KW-0808">Transferase</keyword>
<protein>
    <submittedName>
        <fullName evidence="3">Serine/threonine-protein kinase RsbW</fullName>
    </submittedName>
</protein>
<dbReference type="Proteomes" id="UP000239494">
    <property type="component" value="Unassembled WGS sequence"/>
</dbReference>
<reference evidence="3 4" key="1">
    <citation type="submission" date="2018-03" db="EMBL/GenBank/DDBJ databases">
        <title>Genomic Encyclopedia of Archaeal and Bacterial Type Strains, Phase II (KMG-II): from individual species to whole genera.</title>
        <authorList>
            <person name="Goeker M."/>
        </authorList>
    </citation>
    <scope>NUCLEOTIDE SEQUENCE [LARGE SCALE GENOMIC DNA]</scope>
    <source>
        <strain evidence="3 4">DSM 44720</strain>
    </source>
</reference>
<gene>
    <name evidence="3" type="ORF">CLV43_11111</name>
</gene>
<organism evidence="3 4">
    <name type="scientific">Umezawaea tangerina</name>
    <dbReference type="NCBI Taxonomy" id="84725"/>
    <lineage>
        <taxon>Bacteria</taxon>
        <taxon>Bacillati</taxon>
        <taxon>Actinomycetota</taxon>
        <taxon>Actinomycetes</taxon>
        <taxon>Pseudonocardiales</taxon>
        <taxon>Pseudonocardiaceae</taxon>
        <taxon>Umezawaea</taxon>
    </lineage>
</organism>
<evidence type="ECO:0000313" key="3">
    <source>
        <dbReference type="EMBL" id="PRY36639.1"/>
    </source>
</evidence>
<dbReference type="AlphaFoldDB" id="A0A2T0ST98"/>
<feature type="domain" description="Histidine kinase/HSP90-like ATPase" evidence="2">
    <location>
        <begin position="17"/>
        <end position="131"/>
    </location>
</feature>
<evidence type="ECO:0000313" key="4">
    <source>
        <dbReference type="Proteomes" id="UP000239494"/>
    </source>
</evidence>
<accession>A0A2T0ST98</accession>
<comment type="caution">
    <text evidence="3">The sequence shown here is derived from an EMBL/GenBank/DDBJ whole genome shotgun (WGS) entry which is preliminary data.</text>
</comment>
<dbReference type="InterPro" id="IPR050267">
    <property type="entry name" value="Anti-sigma-factor_SerPK"/>
</dbReference>
<dbReference type="EMBL" id="PVTF01000011">
    <property type="protein sequence ID" value="PRY36639.1"/>
    <property type="molecule type" value="Genomic_DNA"/>
</dbReference>
<evidence type="ECO:0000259" key="2">
    <source>
        <dbReference type="Pfam" id="PF13581"/>
    </source>
</evidence>
<proteinExistence type="predicted"/>
<dbReference type="PANTHER" id="PTHR35526:SF6">
    <property type="entry name" value="SLR1861 PROTEIN"/>
    <property type="match status" value="1"/>
</dbReference>
<dbReference type="CDD" id="cd16936">
    <property type="entry name" value="HATPase_RsbW-like"/>
    <property type="match status" value="1"/>
</dbReference>
<name>A0A2T0ST98_9PSEU</name>
<keyword evidence="4" id="KW-1185">Reference proteome</keyword>
<sequence>MTAHRLVVDGLGAPSRLVAGFVSALAACAGLPPRQAYRLRLATDEITTNIAVHGYRDRGGPVDLRGRVEPEVVRVCIEDEAPPFDPTGHDPAPRVAAGPTAVLGGYGLFLALRSVDHFAYVHVGGRNRTTLCVLRCAAGG</sequence>
<dbReference type="SUPFAM" id="SSF55874">
    <property type="entry name" value="ATPase domain of HSP90 chaperone/DNA topoisomerase II/histidine kinase"/>
    <property type="match status" value="1"/>
</dbReference>
<dbReference type="GO" id="GO:0004674">
    <property type="term" value="F:protein serine/threonine kinase activity"/>
    <property type="evidence" value="ECO:0007669"/>
    <property type="project" value="UniProtKB-KW"/>
</dbReference>
<dbReference type="PANTHER" id="PTHR35526">
    <property type="entry name" value="ANTI-SIGMA-F FACTOR RSBW-RELATED"/>
    <property type="match status" value="1"/>
</dbReference>
<dbReference type="Pfam" id="PF13581">
    <property type="entry name" value="HATPase_c_2"/>
    <property type="match status" value="1"/>
</dbReference>
<dbReference type="RefSeq" id="WP_211304661.1">
    <property type="nucleotide sequence ID" value="NZ_PVTF01000011.1"/>
</dbReference>
<dbReference type="Gene3D" id="3.30.565.10">
    <property type="entry name" value="Histidine kinase-like ATPase, C-terminal domain"/>
    <property type="match status" value="1"/>
</dbReference>
<dbReference type="PROSITE" id="PS51257">
    <property type="entry name" value="PROKAR_LIPOPROTEIN"/>
    <property type="match status" value="1"/>
</dbReference>
<keyword evidence="3" id="KW-0418">Kinase</keyword>
<dbReference type="InterPro" id="IPR003594">
    <property type="entry name" value="HATPase_dom"/>
</dbReference>